<dbReference type="AlphaFoldDB" id="A0A8S9K3Y7"/>
<evidence type="ECO:0000256" key="4">
    <source>
        <dbReference type="ARBA" id="ARBA00022741"/>
    </source>
</evidence>
<accession>A0A8S9K3Y7</accession>
<dbReference type="SMART" id="SM00831">
    <property type="entry name" value="Cation_ATPase_N"/>
    <property type="match status" value="1"/>
</dbReference>
<keyword evidence="2" id="KW-0597">Phosphoprotein</keyword>
<evidence type="ECO:0000256" key="6">
    <source>
        <dbReference type="ARBA" id="ARBA00022842"/>
    </source>
</evidence>
<dbReference type="PANTHER" id="PTHR42861">
    <property type="entry name" value="CALCIUM-TRANSPORTING ATPASE"/>
    <property type="match status" value="1"/>
</dbReference>
<evidence type="ECO:0000256" key="1">
    <source>
        <dbReference type="ARBA" id="ARBA00004127"/>
    </source>
</evidence>
<gene>
    <name evidence="12" type="ORF">F2Q70_00038096</name>
</gene>
<evidence type="ECO:0000256" key="3">
    <source>
        <dbReference type="ARBA" id="ARBA00022692"/>
    </source>
</evidence>
<evidence type="ECO:0000256" key="7">
    <source>
        <dbReference type="ARBA" id="ARBA00022967"/>
    </source>
</evidence>
<feature type="transmembrane region" description="Helical" evidence="10">
    <location>
        <begin position="172"/>
        <end position="192"/>
    </location>
</feature>
<evidence type="ECO:0000313" key="12">
    <source>
        <dbReference type="EMBL" id="KAF2588861.1"/>
    </source>
</evidence>
<protein>
    <recommendedName>
        <fullName evidence="11">Cation-transporting P-type ATPase N-terminal domain-containing protein</fullName>
    </recommendedName>
</protein>
<dbReference type="InterPro" id="IPR008250">
    <property type="entry name" value="ATPase_P-typ_transduc_dom_A_sf"/>
</dbReference>
<dbReference type="InterPro" id="IPR059000">
    <property type="entry name" value="ATPase_P-type_domA"/>
</dbReference>
<keyword evidence="5" id="KW-0067">ATP-binding</keyword>
<dbReference type="Pfam" id="PF00122">
    <property type="entry name" value="E1-E2_ATPase"/>
    <property type="match status" value="1"/>
</dbReference>
<dbReference type="EMBL" id="QGKY02000190">
    <property type="protein sequence ID" value="KAF2588861.1"/>
    <property type="molecule type" value="Genomic_DNA"/>
</dbReference>
<keyword evidence="8 10" id="KW-1133">Transmembrane helix</keyword>
<keyword evidence="9 10" id="KW-0472">Membrane</keyword>
<proteinExistence type="predicted"/>
<dbReference type="InterPro" id="IPR023298">
    <property type="entry name" value="ATPase_P-typ_TM_dom_sf"/>
</dbReference>
<keyword evidence="3 10" id="KW-0812">Transmembrane</keyword>
<organism evidence="12">
    <name type="scientific">Brassica cretica</name>
    <name type="common">Mustard</name>
    <dbReference type="NCBI Taxonomy" id="69181"/>
    <lineage>
        <taxon>Eukaryota</taxon>
        <taxon>Viridiplantae</taxon>
        <taxon>Streptophyta</taxon>
        <taxon>Embryophyta</taxon>
        <taxon>Tracheophyta</taxon>
        <taxon>Spermatophyta</taxon>
        <taxon>Magnoliopsida</taxon>
        <taxon>eudicotyledons</taxon>
        <taxon>Gunneridae</taxon>
        <taxon>Pentapetalae</taxon>
        <taxon>rosids</taxon>
        <taxon>malvids</taxon>
        <taxon>Brassicales</taxon>
        <taxon>Brassicaceae</taxon>
        <taxon>Brassiceae</taxon>
        <taxon>Brassica</taxon>
    </lineage>
</organism>
<dbReference type="FunFam" id="2.70.150.10:FF:000160">
    <property type="entry name" value="Sarcoplasmic/endoplasmic reticulum calcium ATPase 1"/>
    <property type="match status" value="1"/>
</dbReference>
<feature type="transmembrane region" description="Helical" evidence="10">
    <location>
        <begin position="142"/>
        <end position="160"/>
    </location>
</feature>
<dbReference type="Gene3D" id="2.70.150.10">
    <property type="entry name" value="Calcium-transporting ATPase, cytoplasmic transduction domain A"/>
    <property type="match status" value="1"/>
</dbReference>
<dbReference type="GO" id="GO:0005524">
    <property type="term" value="F:ATP binding"/>
    <property type="evidence" value="ECO:0007669"/>
    <property type="project" value="UniProtKB-KW"/>
</dbReference>
<keyword evidence="4" id="KW-0547">Nucleotide-binding</keyword>
<sequence length="279" mass="31412">MNELVNYDESEMWNLLRLAARREAVCDRLLAAGDFSLSDLELGSYLNYYSQSNHKLLYWSIHGEKDRKISRRRRPRIPHPPRHFQLGRKPSGECEEKFGVSREKGLDTDEVAKRHQIYSLNELEKPEGTSIFKLILEQFNDTLVRILLAAAIISFVLAFIDGNEGGEMVITAFVEPLVIFLILIVNAIVGIWQETNAEKALEALEEIQSQQATVMRDGHKVSSLPVKERVPGDILELRVGDKVPADMRVVALVSSTLRVEQGSLTGESEAVSNTTKPVE</sequence>
<evidence type="ECO:0000256" key="10">
    <source>
        <dbReference type="SAM" id="Phobius"/>
    </source>
</evidence>
<evidence type="ECO:0000256" key="5">
    <source>
        <dbReference type="ARBA" id="ARBA00022840"/>
    </source>
</evidence>
<dbReference type="Pfam" id="PF00690">
    <property type="entry name" value="Cation_ATPase_N"/>
    <property type="match status" value="1"/>
</dbReference>
<name>A0A8S9K3Y7_BRACR</name>
<evidence type="ECO:0000256" key="2">
    <source>
        <dbReference type="ARBA" id="ARBA00022553"/>
    </source>
</evidence>
<dbReference type="Gene3D" id="1.20.1110.10">
    <property type="entry name" value="Calcium-transporting ATPase, transmembrane domain"/>
    <property type="match status" value="1"/>
</dbReference>
<dbReference type="SUPFAM" id="SSF81653">
    <property type="entry name" value="Calcium ATPase, transduction domain A"/>
    <property type="match status" value="1"/>
</dbReference>
<keyword evidence="7" id="KW-1278">Translocase</keyword>
<dbReference type="InterPro" id="IPR004014">
    <property type="entry name" value="ATPase_P-typ_cation-transptr_N"/>
</dbReference>
<dbReference type="SUPFAM" id="SSF81665">
    <property type="entry name" value="Calcium ATPase, transmembrane domain M"/>
    <property type="match status" value="1"/>
</dbReference>
<evidence type="ECO:0000256" key="9">
    <source>
        <dbReference type="ARBA" id="ARBA00023136"/>
    </source>
</evidence>
<keyword evidence="6" id="KW-0460">Magnesium</keyword>
<dbReference type="GO" id="GO:0012505">
    <property type="term" value="C:endomembrane system"/>
    <property type="evidence" value="ECO:0007669"/>
    <property type="project" value="UniProtKB-SubCell"/>
</dbReference>
<comment type="caution">
    <text evidence="12">The sequence shown here is derived from an EMBL/GenBank/DDBJ whole genome shotgun (WGS) entry which is preliminary data.</text>
</comment>
<feature type="domain" description="Cation-transporting P-type ATPase N-terminal" evidence="11">
    <location>
        <begin position="85"/>
        <end position="159"/>
    </location>
</feature>
<reference evidence="12" key="1">
    <citation type="submission" date="2019-12" db="EMBL/GenBank/DDBJ databases">
        <title>Genome sequencing and annotation of Brassica cretica.</title>
        <authorList>
            <person name="Studholme D.J."/>
            <person name="Sarris P.F."/>
        </authorList>
    </citation>
    <scope>NUCLEOTIDE SEQUENCE</scope>
    <source>
        <strain evidence="12">PFS-102/07</strain>
        <tissue evidence="12">Leaf</tissue>
    </source>
</reference>
<evidence type="ECO:0000256" key="8">
    <source>
        <dbReference type="ARBA" id="ARBA00022989"/>
    </source>
</evidence>
<comment type="subcellular location">
    <subcellularLocation>
        <location evidence="1">Endomembrane system</location>
        <topology evidence="1">Multi-pass membrane protein</topology>
    </subcellularLocation>
</comment>
<evidence type="ECO:0000259" key="11">
    <source>
        <dbReference type="SMART" id="SM00831"/>
    </source>
</evidence>